<evidence type="ECO:0000256" key="8">
    <source>
        <dbReference type="ARBA" id="ARBA00023002"/>
    </source>
</evidence>
<keyword evidence="10" id="KW-0472">Membrane</keyword>
<keyword evidence="5" id="KW-0812">Transmembrane</keyword>
<keyword evidence="8" id="KW-0560">Oxidoreductase</keyword>
<keyword evidence="6" id="KW-0479">Metal-binding</keyword>
<keyword evidence="12" id="KW-1185">Reference proteome</keyword>
<protein>
    <recommendedName>
        <fullName evidence="13">Beta-amyrin 11-oxidase-like</fullName>
    </recommendedName>
</protein>
<dbReference type="EMBL" id="OZ021739">
    <property type="protein sequence ID" value="CAK9321527.1"/>
    <property type="molecule type" value="Genomic_DNA"/>
</dbReference>
<comment type="subcellular location">
    <subcellularLocation>
        <location evidence="2">Membrane</location>
        <topology evidence="2">Single-pass membrane protein</topology>
    </subcellularLocation>
</comment>
<comment type="cofactor">
    <cofactor evidence="1">
        <name>heme</name>
        <dbReference type="ChEBI" id="CHEBI:30413"/>
    </cofactor>
</comment>
<organism evidence="11 12">
    <name type="scientific">Citrullus colocynthis</name>
    <name type="common">colocynth</name>
    <dbReference type="NCBI Taxonomy" id="252529"/>
    <lineage>
        <taxon>Eukaryota</taxon>
        <taxon>Viridiplantae</taxon>
        <taxon>Streptophyta</taxon>
        <taxon>Embryophyta</taxon>
        <taxon>Tracheophyta</taxon>
        <taxon>Spermatophyta</taxon>
        <taxon>Magnoliopsida</taxon>
        <taxon>eudicotyledons</taxon>
        <taxon>Gunneridae</taxon>
        <taxon>Pentapetalae</taxon>
        <taxon>rosids</taxon>
        <taxon>fabids</taxon>
        <taxon>Cucurbitales</taxon>
        <taxon>Cucurbitaceae</taxon>
        <taxon>Benincaseae</taxon>
        <taxon>Citrullus</taxon>
    </lineage>
</organism>
<dbReference type="Gene3D" id="1.10.630.10">
    <property type="entry name" value="Cytochrome P450"/>
    <property type="match status" value="1"/>
</dbReference>
<evidence type="ECO:0008006" key="13">
    <source>
        <dbReference type="Google" id="ProtNLM"/>
    </source>
</evidence>
<dbReference type="PRINTS" id="PR00465">
    <property type="entry name" value="EP450IV"/>
</dbReference>
<proteinExistence type="inferred from homology"/>
<keyword evidence="4" id="KW-0349">Heme</keyword>
<evidence type="ECO:0000256" key="3">
    <source>
        <dbReference type="ARBA" id="ARBA00010617"/>
    </source>
</evidence>
<dbReference type="InterPro" id="IPR036396">
    <property type="entry name" value="Cyt_P450_sf"/>
</dbReference>
<evidence type="ECO:0000256" key="9">
    <source>
        <dbReference type="ARBA" id="ARBA00023004"/>
    </source>
</evidence>
<dbReference type="InterPro" id="IPR001128">
    <property type="entry name" value="Cyt_P450"/>
</dbReference>
<evidence type="ECO:0000256" key="6">
    <source>
        <dbReference type="ARBA" id="ARBA00022723"/>
    </source>
</evidence>
<gene>
    <name evidence="11" type="ORF">CITCOLO1_LOCUS13601</name>
</gene>
<evidence type="ECO:0000256" key="5">
    <source>
        <dbReference type="ARBA" id="ARBA00022692"/>
    </source>
</evidence>
<evidence type="ECO:0000256" key="2">
    <source>
        <dbReference type="ARBA" id="ARBA00004167"/>
    </source>
</evidence>
<dbReference type="Proteomes" id="UP001642487">
    <property type="component" value="Chromosome 5"/>
</dbReference>
<keyword evidence="7" id="KW-1133">Transmembrane helix</keyword>
<dbReference type="InterPro" id="IPR002403">
    <property type="entry name" value="Cyt_P450_E_grp-IV"/>
</dbReference>
<reference evidence="11 12" key="1">
    <citation type="submission" date="2024-03" db="EMBL/GenBank/DDBJ databases">
        <authorList>
            <person name="Gkanogiannis A."/>
            <person name="Becerra Lopez-Lavalle L."/>
        </authorList>
    </citation>
    <scope>NUCLEOTIDE SEQUENCE [LARGE SCALE GENOMIC DNA]</scope>
</reference>
<evidence type="ECO:0000313" key="11">
    <source>
        <dbReference type="EMBL" id="CAK9321527.1"/>
    </source>
</evidence>
<comment type="similarity">
    <text evidence="3">Belongs to the cytochrome P450 family.</text>
</comment>
<evidence type="ECO:0000256" key="7">
    <source>
        <dbReference type="ARBA" id="ARBA00022989"/>
    </source>
</evidence>
<accession>A0ABP0YLX8</accession>
<evidence type="ECO:0000256" key="10">
    <source>
        <dbReference type="ARBA" id="ARBA00023136"/>
    </source>
</evidence>
<dbReference type="SUPFAM" id="SSF48264">
    <property type="entry name" value="Cytochrome P450"/>
    <property type="match status" value="1"/>
</dbReference>
<evidence type="ECO:0000313" key="12">
    <source>
        <dbReference type="Proteomes" id="UP001642487"/>
    </source>
</evidence>
<name>A0ABP0YLX8_9ROSI</name>
<dbReference type="Pfam" id="PF00067">
    <property type="entry name" value="p450"/>
    <property type="match status" value="1"/>
</dbReference>
<dbReference type="PANTHER" id="PTHR24286">
    <property type="entry name" value="CYTOCHROME P450 26"/>
    <property type="match status" value="1"/>
</dbReference>
<evidence type="ECO:0000256" key="1">
    <source>
        <dbReference type="ARBA" id="ARBA00001971"/>
    </source>
</evidence>
<dbReference type="PANTHER" id="PTHR24286:SF199">
    <property type="entry name" value="CYTOCHROME P450 88D6"/>
    <property type="match status" value="1"/>
</dbReference>
<keyword evidence="9" id="KW-0408">Iron</keyword>
<sequence length="364" mass="42234">MELKNWLVLIFAAFVFVFGVLKRLNGWYYEAKLGKLWPKLPPGDMGWPLIGSTLTYIKDYIAGQPQNFIETLKIRKSLMHVSKAEHRRLRRLTTAPISSHAALEMYINDIENIVMNGLEEWASMTTPIELLTEIKKLTFKVIWKIFMGSTSSMGAMENLFYEVAVGFLCLPINFPGFGFHKSFKARKRLMEKLQSIINEKRLMKERKGKSWEAKDMMDLMIEVKDEDGEELDDETIRDLIFGKLFAGHETSAYTAMWAVLFLTDHPHTFQKAKEEQEDLIRRRPSTQKGINLSEFKQMKYLSQVIDETLRVGSITSLLFRETTVDVEINGKIIPKGWRLLPWLSELYVEETLFPSPQDFIQDGM</sequence>
<evidence type="ECO:0000256" key="4">
    <source>
        <dbReference type="ARBA" id="ARBA00022617"/>
    </source>
</evidence>